<sequence length="210" mass="22158">MPAIPGKDDVDPVLAELDGRLVVLGTDADLAAVVVRLLRKSRLADVELGYVPAGPSAASRVWGLGSGDHAVDVAFTAATRPSTLVRDDQGGVLVGLGTVEPITGQVYCEDEQVLGGSALRLEVRPDPAAAPLREPTADPLSTDLDPATDGIHVVAVRRSLFGKQRTEAHGRAVQAGFRATTVVRDGVAHPRPATQWGWYRHTEDLALARP</sequence>
<gene>
    <name evidence="1" type="ORF">GIY23_21765</name>
</gene>
<dbReference type="AlphaFoldDB" id="A0A5Q3QNY4"/>
<reference evidence="2" key="1">
    <citation type="submission" date="2019-11" db="EMBL/GenBank/DDBJ databases">
        <title>The complete genome sequence of Saccharopolyspora sp. E2A.</title>
        <authorList>
            <person name="Zhang G."/>
        </authorList>
    </citation>
    <scope>NUCLEOTIDE SEQUENCE [LARGE SCALE GENOMIC DNA]</scope>
    <source>
        <strain evidence="2">E2A</strain>
    </source>
</reference>
<accession>A0A5Q3QNY4</accession>
<protein>
    <submittedName>
        <fullName evidence="1">Uncharacterized protein</fullName>
    </submittedName>
</protein>
<dbReference type="Proteomes" id="UP000371041">
    <property type="component" value="Chromosome"/>
</dbReference>
<dbReference type="KEGG" id="sace:GIY23_21765"/>
<evidence type="ECO:0000313" key="1">
    <source>
        <dbReference type="EMBL" id="QGK72477.1"/>
    </source>
</evidence>
<proteinExistence type="predicted"/>
<keyword evidence="2" id="KW-1185">Reference proteome</keyword>
<evidence type="ECO:0000313" key="2">
    <source>
        <dbReference type="Proteomes" id="UP000371041"/>
    </source>
</evidence>
<organism evidence="1 2">
    <name type="scientific">Allosaccharopolyspora coralli</name>
    <dbReference type="NCBI Taxonomy" id="2665642"/>
    <lineage>
        <taxon>Bacteria</taxon>
        <taxon>Bacillati</taxon>
        <taxon>Actinomycetota</taxon>
        <taxon>Actinomycetes</taxon>
        <taxon>Pseudonocardiales</taxon>
        <taxon>Pseudonocardiaceae</taxon>
        <taxon>Allosaccharopolyspora</taxon>
    </lineage>
</organism>
<name>A0A5Q3QNY4_9PSEU</name>
<dbReference type="EMBL" id="CP045929">
    <property type="protein sequence ID" value="QGK72477.1"/>
    <property type="molecule type" value="Genomic_DNA"/>
</dbReference>